<comment type="caution">
    <text evidence="1">The sequence shown here is derived from an EMBL/GenBank/DDBJ whole genome shotgun (WGS) entry which is preliminary data.</text>
</comment>
<proteinExistence type="predicted"/>
<keyword evidence="2" id="KW-1185">Reference proteome</keyword>
<reference evidence="1 2" key="2">
    <citation type="journal article" date="2012" name="Proc. Natl. Acad. Sci. U.S.A.">
        <title>Antigenic diversity is generated by distinct evolutionary mechanisms in African trypanosome species.</title>
        <authorList>
            <person name="Jackson A.P."/>
            <person name="Berry A."/>
            <person name="Aslett M."/>
            <person name="Allison H.C."/>
            <person name="Burton P."/>
            <person name="Vavrova-Anderson J."/>
            <person name="Brown R."/>
            <person name="Browne H."/>
            <person name="Corton N."/>
            <person name="Hauser H."/>
            <person name="Gamble J."/>
            <person name="Gilderthorp R."/>
            <person name="Marcello L."/>
            <person name="McQuillan J."/>
            <person name="Otto T.D."/>
            <person name="Quail M.A."/>
            <person name="Sanders M.J."/>
            <person name="van Tonder A."/>
            <person name="Ginger M.L."/>
            <person name="Field M.C."/>
            <person name="Barry J.D."/>
            <person name="Hertz-Fowler C."/>
            <person name="Berriman M."/>
        </authorList>
    </citation>
    <scope>NUCLEOTIDE SEQUENCE [LARGE SCALE GENOMIC DNA]</scope>
    <source>
        <strain evidence="1 2">IL3000</strain>
    </source>
</reference>
<evidence type="ECO:0000313" key="1">
    <source>
        <dbReference type="EMBL" id="CCD15314.1"/>
    </source>
</evidence>
<sequence>MCFEAVKSCWMRYPNLMPPLCCRGRNAQWTGAMRRRKGSLADNRVRKQSDHGLTFLRAGSVAHVHSTPAACVGITRVDCTIVSTPLAIHGVRVLLIVVWV</sequence>
<gene>
    <name evidence="1" type="ORF">TCIL3000_0_58450</name>
</gene>
<accession>F9WDG1</accession>
<dbReference type="AlphaFoldDB" id="F9WDG1"/>
<dbReference type="EMBL" id="CAEQ01001863">
    <property type="protein sequence ID" value="CCD15314.1"/>
    <property type="molecule type" value="Genomic_DNA"/>
</dbReference>
<organism evidence="1 2">
    <name type="scientific">Trypanosoma congolense (strain IL3000)</name>
    <dbReference type="NCBI Taxonomy" id="1068625"/>
    <lineage>
        <taxon>Eukaryota</taxon>
        <taxon>Discoba</taxon>
        <taxon>Euglenozoa</taxon>
        <taxon>Kinetoplastea</taxon>
        <taxon>Metakinetoplastina</taxon>
        <taxon>Trypanosomatida</taxon>
        <taxon>Trypanosomatidae</taxon>
        <taxon>Trypanosoma</taxon>
        <taxon>Nannomonas</taxon>
    </lineage>
</organism>
<dbReference type="Proteomes" id="UP000000702">
    <property type="component" value="Unassembled WGS sequence"/>
</dbReference>
<name>F9WDG1_TRYCI</name>
<reference evidence="2" key="1">
    <citation type="submission" date="2011-07" db="EMBL/GenBank/DDBJ databases">
        <title>Divergent evolution of antigenic variation in African trypanosomes.</title>
        <authorList>
            <person name="Jackson A.P."/>
            <person name="Berry A."/>
            <person name="Allison H.C."/>
            <person name="Burton P."/>
            <person name="Anderson J."/>
            <person name="Aslett M."/>
            <person name="Brown R."/>
            <person name="Corton N."/>
            <person name="Harris D."/>
            <person name="Hauser H."/>
            <person name="Gamble J."/>
            <person name="Gilderthorp R."/>
            <person name="McQuillan J."/>
            <person name="Quail M.A."/>
            <person name="Sanders M."/>
            <person name="Van Tonder A."/>
            <person name="Ginger M.L."/>
            <person name="Donelson J.E."/>
            <person name="Field M.C."/>
            <person name="Barry J.D."/>
            <person name="Berriman M."/>
            <person name="Hertz-Fowler C."/>
        </authorList>
    </citation>
    <scope>NUCLEOTIDE SEQUENCE [LARGE SCALE GENOMIC DNA]</scope>
    <source>
        <strain evidence="2">IL3000</strain>
    </source>
</reference>
<protein>
    <submittedName>
        <fullName evidence="1">Uncharacterized protein</fullName>
    </submittedName>
</protein>
<evidence type="ECO:0000313" key="2">
    <source>
        <dbReference type="Proteomes" id="UP000000702"/>
    </source>
</evidence>